<keyword evidence="2 8" id="KW-0418">Kinase</keyword>
<keyword evidence="5" id="KW-0472">Membrane</keyword>
<dbReference type="Pfam" id="PF02518">
    <property type="entry name" value="HATPase_c"/>
    <property type="match status" value="1"/>
</dbReference>
<evidence type="ECO:0000313" key="9">
    <source>
        <dbReference type="Proteomes" id="UP000008703"/>
    </source>
</evidence>
<keyword evidence="3" id="KW-0902">Two-component regulatory system</keyword>
<organism evidence="8 9">
    <name type="scientific">Streptomyces violaceusniger (strain Tu 4113)</name>
    <dbReference type="NCBI Taxonomy" id="653045"/>
    <lineage>
        <taxon>Bacteria</taxon>
        <taxon>Bacillati</taxon>
        <taxon>Actinomycetota</taxon>
        <taxon>Actinomycetes</taxon>
        <taxon>Kitasatosporales</taxon>
        <taxon>Streptomycetaceae</taxon>
        <taxon>Streptomyces</taxon>
        <taxon>Streptomyces violaceusniger group</taxon>
    </lineage>
</organism>
<evidence type="ECO:0000256" key="4">
    <source>
        <dbReference type="SAM" id="MobiDB-lite"/>
    </source>
</evidence>
<keyword evidence="9" id="KW-1185">Reference proteome</keyword>
<dbReference type="EMBL" id="CP002994">
    <property type="protein sequence ID" value="AEM86747.1"/>
    <property type="molecule type" value="Genomic_DNA"/>
</dbReference>
<dbReference type="Gene3D" id="3.30.565.10">
    <property type="entry name" value="Histidine kinase-like ATPase, C-terminal domain"/>
    <property type="match status" value="1"/>
</dbReference>
<dbReference type="Gene3D" id="1.20.5.1930">
    <property type="match status" value="1"/>
</dbReference>
<evidence type="ECO:0000256" key="3">
    <source>
        <dbReference type="ARBA" id="ARBA00023012"/>
    </source>
</evidence>
<dbReference type="PANTHER" id="PTHR24421">
    <property type="entry name" value="NITRATE/NITRITE SENSOR PROTEIN NARX-RELATED"/>
    <property type="match status" value="1"/>
</dbReference>
<dbReference type="HOGENOM" id="CLU_000445_20_8_11"/>
<feature type="domain" description="Histidine kinase/HSP90-like ATPase" evidence="6">
    <location>
        <begin position="283"/>
        <end position="396"/>
    </location>
</feature>
<dbReference type="InterPro" id="IPR003594">
    <property type="entry name" value="HATPase_dom"/>
</dbReference>
<dbReference type="eggNOG" id="COG4585">
    <property type="taxonomic scope" value="Bacteria"/>
</dbReference>
<name>G2P6T4_STRV4</name>
<feature type="transmembrane region" description="Helical" evidence="5">
    <location>
        <begin position="72"/>
        <end position="88"/>
    </location>
</feature>
<dbReference type="RefSeq" id="WP_014060219.1">
    <property type="nucleotide sequence ID" value="NC_015957.1"/>
</dbReference>
<keyword evidence="5" id="KW-0812">Transmembrane</keyword>
<dbReference type="PANTHER" id="PTHR24421:SF63">
    <property type="entry name" value="SENSOR HISTIDINE KINASE DESK"/>
    <property type="match status" value="1"/>
</dbReference>
<feature type="transmembrane region" description="Helical" evidence="5">
    <location>
        <begin position="117"/>
        <end position="138"/>
    </location>
</feature>
<sequence length="412" mass="42466">MFATAAHIERLKPPGRRAFLPWLFMLSGDVQALFKGKTPLPWLGGAGAAAFVALYVTAVYTSLDERRRHTRTPILALAGLAVVTYALGVGYAGDWLLCFPLLSLASGIVLRGGRRLLGPVILVLSGSAGIIAGIRGGASDSLTVSYGTILSGLVTAAILSLFETVAQLRATRQELARTAVEKERLRFSRDLHDLLGHTMSVVVVKAEAVRRLAPKDLEAALGQAADIEAVGRQALTEIREAVSGYREGSLATELDRAHSALDAAGIEAAVRRSGPPLAPQTEALLGWVVREGVTNVVRHSGAARCEIEVRGGMDRVRLEITDDGGGVGSPATGTSATSTAGGGAAGGGAADGGAADGAIGGTGLKGLAERLSAAGGSLESGPGGRRGFRLVAELPVDMEDPMEPEVKEARTA</sequence>
<dbReference type="InterPro" id="IPR011712">
    <property type="entry name" value="Sig_transdc_His_kin_sub3_dim/P"/>
</dbReference>
<dbReference type="SUPFAM" id="SSF55874">
    <property type="entry name" value="ATPase domain of HSP90 chaperone/DNA topoisomerase II/histidine kinase"/>
    <property type="match status" value="1"/>
</dbReference>
<dbReference type="GO" id="GO:0046983">
    <property type="term" value="F:protein dimerization activity"/>
    <property type="evidence" value="ECO:0007669"/>
    <property type="project" value="InterPro"/>
</dbReference>
<evidence type="ECO:0000313" key="8">
    <source>
        <dbReference type="EMBL" id="AEM86747.1"/>
    </source>
</evidence>
<feature type="region of interest" description="Disordered" evidence="4">
    <location>
        <begin position="321"/>
        <end position="351"/>
    </location>
</feature>
<dbReference type="GO" id="GO:0016020">
    <property type="term" value="C:membrane"/>
    <property type="evidence" value="ECO:0007669"/>
    <property type="project" value="InterPro"/>
</dbReference>
<feature type="transmembrane region" description="Helical" evidence="5">
    <location>
        <begin position="42"/>
        <end position="60"/>
    </location>
</feature>
<reference evidence="8" key="1">
    <citation type="submission" date="2011-08" db="EMBL/GenBank/DDBJ databases">
        <title>Complete sequence of chromosome of Streptomyces violaceusniger Tu 4113.</title>
        <authorList>
            <consortium name="US DOE Joint Genome Institute"/>
            <person name="Lucas S."/>
            <person name="Han J."/>
            <person name="Lapidus A."/>
            <person name="Cheng J.-F."/>
            <person name="Goodwin L."/>
            <person name="Pitluck S."/>
            <person name="Peters L."/>
            <person name="Ivanova N."/>
            <person name="Daligault H."/>
            <person name="Detter J.C."/>
            <person name="Han C."/>
            <person name="Tapia R."/>
            <person name="Land M."/>
            <person name="Hauser L."/>
            <person name="Kyrpides N."/>
            <person name="Ivanova N."/>
            <person name="Pagani I."/>
            <person name="Hagen A."/>
            <person name="Katz L."/>
            <person name="Fiedler H.-P."/>
            <person name="Keasling J."/>
            <person name="Fortman J."/>
            <person name="Woyke T."/>
        </authorList>
    </citation>
    <scope>NUCLEOTIDE SEQUENCE [LARGE SCALE GENOMIC DNA]</scope>
    <source>
        <strain evidence="8">Tu 4113</strain>
    </source>
</reference>
<feature type="compositionally biased region" description="Low complexity" evidence="4">
    <location>
        <begin position="329"/>
        <end position="339"/>
    </location>
</feature>
<protein>
    <submittedName>
        <fullName evidence="8">Signal transduction histidine kinase</fullName>
    </submittedName>
</protein>
<keyword evidence="1" id="KW-0808">Transferase</keyword>
<dbReference type="Proteomes" id="UP000008703">
    <property type="component" value="Chromosome"/>
</dbReference>
<dbReference type="InterPro" id="IPR036890">
    <property type="entry name" value="HATPase_C_sf"/>
</dbReference>
<keyword evidence="5" id="KW-1133">Transmembrane helix</keyword>
<feature type="transmembrane region" description="Helical" evidence="5">
    <location>
        <begin position="144"/>
        <end position="162"/>
    </location>
</feature>
<accession>G2P6T4</accession>
<evidence type="ECO:0000256" key="1">
    <source>
        <dbReference type="ARBA" id="ARBA00022679"/>
    </source>
</evidence>
<dbReference type="Pfam" id="PF07730">
    <property type="entry name" value="HisKA_3"/>
    <property type="match status" value="1"/>
</dbReference>
<dbReference type="AlphaFoldDB" id="G2P6T4"/>
<dbReference type="KEGG" id="svl:Strvi_7394"/>
<feature type="compositionally biased region" description="Gly residues" evidence="4">
    <location>
        <begin position="340"/>
        <end position="351"/>
    </location>
</feature>
<feature type="domain" description="Signal transduction histidine kinase subgroup 3 dimerisation and phosphoacceptor" evidence="7">
    <location>
        <begin position="183"/>
        <end position="249"/>
    </location>
</feature>
<evidence type="ECO:0000256" key="5">
    <source>
        <dbReference type="SAM" id="Phobius"/>
    </source>
</evidence>
<dbReference type="InterPro" id="IPR050482">
    <property type="entry name" value="Sensor_HK_TwoCompSys"/>
</dbReference>
<evidence type="ECO:0000259" key="7">
    <source>
        <dbReference type="Pfam" id="PF07730"/>
    </source>
</evidence>
<evidence type="ECO:0000256" key="2">
    <source>
        <dbReference type="ARBA" id="ARBA00022777"/>
    </source>
</evidence>
<proteinExistence type="predicted"/>
<evidence type="ECO:0000259" key="6">
    <source>
        <dbReference type="Pfam" id="PF02518"/>
    </source>
</evidence>
<gene>
    <name evidence="8" type="ORF">Strvi_7394</name>
</gene>
<dbReference type="CDD" id="cd16917">
    <property type="entry name" value="HATPase_UhpB-NarQ-NarX-like"/>
    <property type="match status" value="1"/>
</dbReference>
<dbReference type="GO" id="GO:0000155">
    <property type="term" value="F:phosphorelay sensor kinase activity"/>
    <property type="evidence" value="ECO:0007669"/>
    <property type="project" value="InterPro"/>
</dbReference>